<dbReference type="InterPro" id="IPR050469">
    <property type="entry name" value="Diguanylate_Cyclase"/>
</dbReference>
<dbReference type="SUPFAM" id="SSF55073">
    <property type="entry name" value="Nucleotide cyclase"/>
    <property type="match status" value="1"/>
</dbReference>
<keyword evidence="3" id="KW-0812">Transmembrane</keyword>
<dbReference type="RefSeq" id="WP_354194319.1">
    <property type="nucleotide sequence ID" value="NZ_JBEPML010000006.1"/>
</dbReference>
<gene>
    <name evidence="5" type="ORF">ABID37_002068</name>
</gene>
<evidence type="ECO:0000256" key="2">
    <source>
        <dbReference type="ARBA" id="ARBA00034247"/>
    </source>
</evidence>
<evidence type="ECO:0000313" key="5">
    <source>
        <dbReference type="EMBL" id="MET3791858.1"/>
    </source>
</evidence>
<dbReference type="NCBIfam" id="TIGR00254">
    <property type="entry name" value="GGDEF"/>
    <property type="match status" value="1"/>
</dbReference>
<dbReference type="SMART" id="SM00267">
    <property type="entry name" value="GGDEF"/>
    <property type="match status" value="1"/>
</dbReference>
<sequence length="381" mass="40707">MGMDSGTLFFAAGVCATALALTMLSVWLQNRMDRFLIGWMLSMALLGSGVVIYSTISIAVKPASVIGFTLQIIGFVAVYVSARLFVGKQTRRGTIALLCAGLALPVATLIAIDLDGIGIAIYNLFAAVMLVMTAWEYWGTRSESPVSISGITLLYLLTALSFAACGAVLLSDGKWMLDARPNNWAENFNAIMSIAGITGIGALSIGLNQARAARRHRLEARTDALTGILNRRALFDNLAIDRINPGDAVVVFDLDRFKSINDQYGHHAGDRILCQFALELRKNLRDGDLAARMGGEEFVLLIRRASLPAAIATAERIRAAFTASSLQAENGAVASTASAGIAIALASDDGFESVFLRADAALYRAKNNGRDRVVTELQVVA</sequence>
<feature type="transmembrane region" description="Helical" evidence="3">
    <location>
        <begin position="6"/>
        <end position="28"/>
    </location>
</feature>
<organism evidence="5 6">
    <name type="scientific">Aquamicrobium terrae</name>
    <dbReference type="NCBI Taxonomy" id="1324945"/>
    <lineage>
        <taxon>Bacteria</taxon>
        <taxon>Pseudomonadati</taxon>
        <taxon>Pseudomonadota</taxon>
        <taxon>Alphaproteobacteria</taxon>
        <taxon>Hyphomicrobiales</taxon>
        <taxon>Phyllobacteriaceae</taxon>
        <taxon>Aquamicrobium</taxon>
    </lineage>
</organism>
<feature type="transmembrane region" description="Helical" evidence="3">
    <location>
        <begin position="118"/>
        <end position="138"/>
    </location>
</feature>
<dbReference type="Proteomes" id="UP001549076">
    <property type="component" value="Unassembled WGS sequence"/>
</dbReference>
<feature type="domain" description="GGDEF" evidence="4">
    <location>
        <begin position="245"/>
        <end position="378"/>
    </location>
</feature>
<dbReference type="InterPro" id="IPR000160">
    <property type="entry name" value="GGDEF_dom"/>
</dbReference>
<feature type="transmembrane region" description="Helical" evidence="3">
    <location>
        <begin position="94"/>
        <end position="112"/>
    </location>
</feature>
<protein>
    <recommendedName>
        <fullName evidence="1">diguanylate cyclase</fullName>
        <ecNumber evidence="1">2.7.7.65</ecNumber>
    </recommendedName>
</protein>
<evidence type="ECO:0000256" key="3">
    <source>
        <dbReference type="SAM" id="Phobius"/>
    </source>
</evidence>
<feature type="transmembrane region" description="Helical" evidence="3">
    <location>
        <begin position="150"/>
        <end position="170"/>
    </location>
</feature>
<dbReference type="PROSITE" id="PS50887">
    <property type="entry name" value="GGDEF"/>
    <property type="match status" value="1"/>
</dbReference>
<proteinExistence type="predicted"/>
<feature type="transmembrane region" description="Helical" evidence="3">
    <location>
        <begin position="190"/>
        <end position="207"/>
    </location>
</feature>
<dbReference type="InterPro" id="IPR029787">
    <property type="entry name" value="Nucleotide_cyclase"/>
</dbReference>
<dbReference type="EC" id="2.7.7.65" evidence="1"/>
<dbReference type="InterPro" id="IPR043128">
    <property type="entry name" value="Rev_trsase/Diguanyl_cyclase"/>
</dbReference>
<dbReference type="Gene3D" id="3.30.70.270">
    <property type="match status" value="1"/>
</dbReference>
<name>A0ABV2N1U3_9HYPH</name>
<dbReference type="EMBL" id="JBEPML010000006">
    <property type="protein sequence ID" value="MET3791858.1"/>
    <property type="molecule type" value="Genomic_DNA"/>
</dbReference>
<accession>A0ABV2N1U3</accession>
<keyword evidence="3" id="KW-1133">Transmembrane helix</keyword>
<evidence type="ECO:0000256" key="1">
    <source>
        <dbReference type="ARBA" id="ARBA00012528"/>
    </source>
</evidence>
<dbReference type="PANTHER" id="PTHR45138">
    <property type="entry name" value="REGULATORY COMPONENTS OF SENSORY TRANSDUCTION SYSTEM"/>
    <property type="match status" value="1"/>
</dbReference>
<feature type="transmembrane region" description="Helical" evidence="3">
    <location>
        <begin position="62"/>
        <end position="82"/>
    </location>
</feature>
<comment type="caution">
    <text evidence="5">The sequence shown here is derived from an EMBL/GenBank/DDBJ whole genome shotgun (WGS) entry which is preliminary data.</text>
</comment>
<reference evidence="5 6" key="1">
    <citation type="submission" date="2024-06" db="EMBL/GenBank/DDBJ databases">
        <title>Genomic Encyclopedia of Type Strains, Phase IV (KMG-IV): sequencing the most valuable type-strain genomes for metagenomic binning, comparative biology and taxonomic classification.</title>
        <authorList>
            <person name="Goeker M."/>
        </authorList>
    </citation>
    <scope>NUCLEOTIDE SEQUENCE [LARGE SCALE GENOMIC DNA]</scope>
    <source>
        <strain evidence="5 6">DSM 27865</strain>
    </source>
</reference>
<keyword evidence="6" id="KW-1185">Reference proteome</keyword>
<evidence type="ECO:0000259" key="4">
    <source>
        <dbReference type="PROSITE" id="PS50887"/>
    </source>
</evidence>
<dbReference type="Pfam" id="PF00990">
    <property type="entry name" value="GGDEF"/>
    <property type="match status" value="1"/>
</dbReference>
<feature type="transmembrane region" description="Helical" evidence="3">
    <location>
        <begin position="35"/>
        <end position="56"/>
    </location>
</feature>
<dbReference type="PANTHER" id="PTHR45138:SF9">
    <property type="entry name" value="DIGUANYLATE CYCLASE DGCM-RELATED"/>
    <property type="match status" value="1"/>
</dbReference>
<evidence type="ECO:0000313" key="6">
    <source>
        <dbReference type="Proteomes" id="UP001549076"/>
    </source>
</evidence>
<comment type="catalytic activity">
    <reaction evidence="2">
        <text>2 GTP = 3',3'-c-di-GMP + 2 diphosphate</text>
        <dbReference type="Rhea" id="RHEA:24898"/>
        <dbReference type="ChEBI" id="CHEBI:33019"/>
        <dbReference type="ChEBI" id="CHEBI:37565"/>
        <dbReference type="ChEBI" id="CHEBI:58805"/>
        <dbReference type="EC" id="2.7.7.65"/>
    </reaction>
</comment>
<keyword evidence="3" id="KW-0472">Membrane</keyword>
<dbReference type="CDD" id="cd01949">
    <property type="entry name" value="GGDEF"/>
    <property type="match status" value="1"/>
</dbReference>